<evidence type="ECO:0000313" key="2">
    <source>
        <dbReference type="EMBL" id="VEL11750.1"/>
    </source>
</evidence>
<protein>
    <submittedName>
        <fullName evidence="2">Uncharacterized protein</fullName>
    </submittedName>
</protein>
<proteinExistence type="predicted"/>
<sequence>MTQFARALVASRLNSILIHLTGLNSLTLVKQPAIRSSRKAAAPTNQVMLPIQMSELKTLNCVSLELKSLLLPHHSHSQAELKLAIGQLLGALRCGADLLSGPSTLAPLGNEHGGETEERLLAEEASSAIQEALTEQHRIEIKRYLAWLARFNQVDPPFTGEANSDLETDALGFANSSLLSPVSLGDTVFSLRDSTLVGSSPPHTFSAYLSPVNSLTAALLAASSSTTGVTPSVTSTDGSSRQSSSGASHTLRTSRNTMAPMGTSNVAVSVPFKSIAHGPLLLLSRSDGKCSSFLWPNTKELSKSQAKTSSSADAMPSPSTQIGWQRAPFAFIAGWPAITSSRSRRLANGSGSSGVGYHSTGASELG</sequence>
<accession>A0A3S5A0M1</accession>
<keyword evidence="3" id="KW-1185">Reference proteome</keyword>
<feature type="compositionally biased region" description="Low complexity" evidence="1">
    <location>
        <begin position="227"/>
        <end position="248"/>
    </location>
</feature>
<evidence type="ECO:0000256" key="1">
    <source>
        <dbReference type="SAM" id="MobiDB-lite"/>
    </source>
</evidence>
<dbReference type="EMBL" id="CAAALY010012725">
    <property type="protein sequence ID" value="VEL11750.1"/>
    <property type="molecule type" value="Genomic_DNA"/>
</dbReference>
<reference evidence="2" key="1">
    <citation type="submission" date="2018-11" db="EMBL/GenBank/DDBJ databases">
        <authorList>
            <consortium name="Pathogen Informatics"/>
        </authorList>
    </citation>
    <scope>NUCLEOTIDE SEQUENCE</scope>
</reference>
<comment type="caution">
    <text evidence="2">The sequence shown here is derived from an EMBL/GenBank/DDBJ whole genome shotgun (WGS) entry which is preliminary data.</text>
</comment>
<dbReference type="AlphaFoldDB" id="A0A3S5A0M1"/>
<feature type="region of interest" description="Disordered" evidence="1">
    <location>
        <begin position="227"/>
        <end position="262"/>
    </location>
</feature>
<organism evidence="2 3">
    <name type="scientific">Protopolystoma xenopodis</name>
    <dbReference type="NCBI Taxonomy" id="117903"/>
    <lineage>
        <taxon>Eukaryota</taxon>
        <taxon>Metazoa</taxon>
        <taxon>Spiralia</taxon>
        <taxon>Lophotrochozoa</taxon>
        <taxon>Platyhelminthes</taxon>
        <taxon>Monogenea</taxon>
        <taxon>Polyopisthocotylea</taxon>
        <taxon>Polystomatidea</taxon>
        <taxon>Polystomatidae</taxon>
        <taxon>Protopolystoma</taxon>
    </lineage>
</organism>
<dbReference type="Proteomes" id="UP000784294">
    <property type="component" value="Unassembled WGS sequence"/>
</dbReference>
<evidence type="ECO:0000313" key="3">
    <source>
        <dbReference type="Proteomes" id="UP000784294"/>
    </source>
</evidence>
<name>A0A3S5A0M1_9PLAT</name>
<feature type="region of interest" description="Disordered" evidence="1">
    <location>
        <begin position="343"/>
        <end position="366"/>
    </location>
</feature>
<gene>
    <name evidence="2" type="ORF">PXEA_LOCUS5190</name>
</gene>
<feature type="compositionally biased region" description="Polar residues" evidence="1">
    <location>
        <begin position="250"/>
        <end position="262"/>
    </location>
</feature>
<feature type="non-terminal residue" evidence="2">
    <location>
        <position position="1"/>
    </location>
</feature>